<dbReference type="GO" id="GO:0060255">
    <property type="term" value="P:regulation of macromolecule metabolic process"/>
    <property type="evidence" value="ECO:0007669"/>
    <property type="project" value="UniProtKB-ARBA"/>
</dbReference>
<evidence type="ECO:0000256" key="19">
    <source>
        <dbReference type="SAM" id="SignalP"/>
    </source>
</evidence>
<feature type="disulfide bond" evidence="17">
    <location>
        <begin position="747"/>
        <end position="756"/>
    </location>
</feature>
<evidence type="ECO:0000259" key="20">
    <source>
        <dbReference type="PROSITE" id="PS50025"/>
    </source>
</evidence>
<dbReference type="Pfam" id="PF12661">
    <property type="entry name" value="hEGF"/>
    <property type="match status" value="5"/>
</dbReference>
<comment type="subcellular location">
    <subcellularLocation>
        <location evidence="1">Apical cell membrane</location>
        <topology evidence="1">Single-pass type I membrane protein</topology>
    </subcellularLocation>
    <subcellularLocation>
        <location evidence="2">Cell projection</location>
    </subcellularLocation>
</comment>
<evidence type="ECO:0000256" key="6">
    <source>
        <dbReference type="ARBA" id="ARBA00022553"/>
    </source>
</evidence>
<dbReference type="GO" id="GO:0060562">
    <property type="term" value="P:epithelial tube morphogenesis"/>
    <property type="evidence" value="ECO:0007669"/>
    <property type="project" value="UniProtKB-ARBA"/>
</dbReference>
<feature type="domain" description="EGF-like" evidence="21">
    <location>
        <begin position="911"/>
        <end position="948"/>
    </location>
</feature>
<feature type="transmembrane region" description="Helical" evidence="18">
    <location>
        <begin position="2188"/>
        <end position="2211"/>
    </location>
</feature>
<keyword evidence="4" id="KW-1003">Cell membrane</keyword>
<feature type="domain" description="EGF-like" evidence="21">
    <location>
        <begin position="529"/>
        <end position="565"/>
    </location>
</feature>
<keyword evidence="11 18" id="KW-1133">Transmembrane helix</keyword>
<dbReference type="PANTHER" id="PTHR12916:SF9">
    <property type="entry name" value="NEUROGENIC LOCUS NOTCH HOMOLOG PROTEIN 1-RELATED"/>
    <property type="match status" value="1"/>
</dbReference>
<feature type="chain" id="PRO_5041673016" description="Protein crumbs" evidence="19">
    <location>
        <begin position="26"/>
        <end position="2251"/>
    </location>
</feature>
<dbReference type="GO" id="GO:0019904">
    <property type="term" value="F:protein domain specific binding"/>
    <property type="evidence" value="ECO:0007669"/>
    <property type="project" value="UniProtKB-ARBA"/>
</dbReference>
<dbReference type="GO" id="GO:0048871">
    <property type="term" value="P:multicellular organismal-level homeostasis"/>
    <property type="evidence" value="ECO:0007669"/>
    <property type="project" value="UniProtKB-ARBA"/>
</dbReference>
<dbReference type="FunFam" id="2.10.25.10:FF:000282">
    <property type="entry name" value="Crumbs cell polarity complex component 2"/>
    <property type="match status" value="1"/>
</dbReference>
<dbReference type="GO" id="GO:0050769">
    <property type="term" value="P:positive regulation of neurogenesis"/>
    <property type="evidence" value="ECO:0007669"/>
    <property type="project" value="UniProtKB-ARBA"/>
</dbReference>
<dbReference type="Pfam" id="PF07645">
    <property type="entry name" value="EGF_CA"/>
    <property type="match status" value="2"/>
</dbReference>
<name>A0AA88I7X5_ARTSF</name>
<gene>
    <name evidence="22" type="ORF">QYM36_003705</name>
</gene>
<feature type="domain" description="EGF-like" evidence="21">
    <location>
        <begin position="567"/>
        <end position="603"/>
    </location>
</feature>
<dbReference type="PROSITE" id="PS00010">
    <property type="entry name" value="ASX_HYDROXYL"/>
    <property type="match status" value="23"/>
</dbReference>
<feature type="domain" description="EGF-like" evidence="21">
    <location>
        <begin position="412"/>
        <end position="448"/>
    </location>
</feature>
<dbReference type="FunFam" id="2.10.25.10:FF:000230">
    <property type="entry name" value="Delta-like protein"/>
    <property type="match status" value="1"/>
</dbReference>
<feature type="domain" description="EGF-like" evidence="21">
    <location>
        <begin position="988"/>
        <end position="1043"/>
    </location>
</feature>
<evidence type="ECO:0000256" key="13">
    <source>
        <dbReference type="ARBA" id="ARBA00023157"/>
    </source>
</evidence>
<feature type="domain" description="EGF-like" evidence="21">
    <location>
        <begin position="835"/>
        <end position="871"/>
    </location>
</feature>
<keyword evidence="14" id="KW-0325">Glycoprotein</keyword>
<dbReference type="FunFam" id="2.10.25.10:FF:000279">
    <property type="entry name" value="Neurogenic locus notch 1"/>
    <property type="match status" value="1"/>
</dbReference>
<feature type="disulfide bond" evidence="17">
    <location>
        <begin position="1618"/>
        <end position="1627"/>
    </location>
</feature>
<feature type="domain" description="EGF-like" evidence="21">
    <location>
        <begin position="721"/>
        <end position="757"/>
    </location>
</feature>
<dbReference type="InterPro" id="IPR001791">
    <property type="entry name" value="Laminin_G"/>
</dbReference>
<dbReference type="GO" id="GO:0005509">
    <property type="term" value="F:calcium ion binding"/>
    <property type="evidence" value="ECO:0007669"/>
    <property type="project" value="InterPro"/>
</dbReference>
<feature type="disulfide bond" evidence="17">
    <location>
        <begin position="1073"/>
        <end position="1082"/>
    </location>
</feature>
<feature type="domain" description="EGF-like" evidence="21">
    <location>
        <begin position="2093"/>
        <end position="2128"/>
    </location>
</feature>
<feature type="domain" description="EGF-like" evidence="21">
    <location>
        <begin position="252"/>
        <end position="290"/>
    </location>
</feature>
<feature type="signal peptide" evidence="19">
    <location>
        <begin position="1"/>
        <end position="25"/>
    </location>
</feature>
<comment type="caution">
    <text evidence="22">The sequence shown here is derived from an EMBL/GenBank/DDBJ whole genome shotgun (WGS) entry which is preliminary data.</text>
</comment>
<dbReference type="FunFam" id="2.10.25.10:FF:000122">
    <property type="entry name" value="Protein crumbs homolog 2"/>
    <property type="match status" value="3"/>
</dbReference>
<protein>
    <recommendedName>
        <fullName evidence="24">Protein crumbs</fullName>
    </recommendedName>
</protein>
<feature type="disulfide bond" evidence="17">
    <location>
        <begin position="690"/>
        <end position="707"/>
    </location>
</feature>
<evidence type="ECO:0000256" key="17">
    <source>
        <dbReference type="PROSITE-ProRule" id="PRU00076"/>
    </source>
</evidence>
<feature type="disulfide bond" evidence="17">
    <location>
        <begin position="1033"/>
        <end position="1042"/>
    </location>
</feature>
<dbReference type="GO" id="GO:0008593">
    <property type="term" value="P:regulation of Notch signaling pathway"/>
    <property type="evidence" value="ECO:0007669"/>
    <property type="project" value="UniProtKB-ARBA"/>
</dbReference>
<dbReference type="InterPro" id="IPR013032">
    <property type="entry name" value="EGF-like_CS"/>
</dbReference>
<feature type="domain" description="EGF-like" evidence="21">
    <location>
        <begin position="797"/>
        <end position="833"/>
    </location>
</feature>
<dbReference type="FunFam" id="2.10.25.10:FF:000173">
    <property type="entry name" value="Neurogenic locus notch protein 2"/>
    <property type="match status" value="1"/>
</dbReference>
<dbReference type="FunFam" id="2.10.25.10:FF:000151">
    <property type="entry name" value="FAT atypical cadherin 4"/>
    <property type="match status" value="1"/>
</dbReference>
<dbReference type="GO" id="GO:0042063">
    <property type="term" value="P:gliogenesis"/>
    <property type="evidence" value="ECO:0007669"/>
    <property type="project" value="UniProtKB-ARBA"/>
</dbReference>
<feature type="domain" description="EGF-like" evidence="21">
    <location>
        <begin position="2129"/>
        <end position="2175"/>
    </location>
</feature>
<feature type="domain" description="EGF-like" evidence="21">
    <location>
        <begin position="334"/>
        <end position="371"/>
    </location>
</feature>
<reference evidence="22" key="1">
    <citation type="submission" date="2023-07" db="EMBL/GenBank/DDBJ databases">
        <title>Chromosome-level genome assembly of Artemia franciscana.</title>
        <authorList>
            <person name="Jo E."/>
        </authorList>
    </citation>
    <scope>NUCLEOTIDE SEQUENCE</scope>
    <source>
        <tissue evidence="22">Whole body</tissue>
    </source>
</reference>
<dbReference type="Proteomes" id="UP001187531">
    <property type="component" value="Unassembled WGS sequence"/>
</dbReference>
<dbReference type="SUPFAM" id="SSF57196">
    <property type="entry name" value="EGF/Laminin"/>
    <property type="match status" value="14"/>
</dbReference>
<dbReference type="FunFam" id="2.10.25.10:FF:000208">
    <property type="entry name" value="Crumbs 2, cell polarity complex component"/>
    <property type="match status" value="1"/>
</dbReference>
<feature type="disulfide bond" evidence="17">
    <location>
        <begin position="555"/>
        <end position="564"/>
    </location>
</feature>
<dbReference type="SUPFAM" id="SSF49899">
    <property type="entry name" value="Concanavalin A-like lectins/glucanases"/>
    <property type="match status" value="4"/>
</dbReference>
<dbReference type="GO" id="GO:0016318">
    <property type="term" value="P:ommatidial rotation"/>
    <property type="evidence" value="ECO:0007669"/>
    <property type="project" value="UniProtKB-ARBA"/>
</dbReference>
<dbReference type="Pfam" id="PF02210">
    <property type="entry name" value="Laminin_G_2"/>
    <property type="match status" value="3"/>
</dbReference>
<keyword evidence="10" id="KW-0221">Differentiation</keyword>
<organism evidence="22 23">
    <name type="scientific">Artemia franciscana</name>
    <name type="common">Brine shrimp</name>
    <name type="synonym">Artemia sanfranciscana</name>
    <dbReference type="NCBI Taxonomy" id="6661"/>
    <lineage>
        <taxon>Eukaryota</taxon>
        <taxon>Metazoa</taxon>
        <taxon>Ecdysozoa</taxon>
        <taxon>Arthropoda</taxon>
        <taxon>Crustacea</taxon>
        <taxon>Branchiopoda</taxon>
        <taxon>Anostraca</taxon>
        <taxon>Artemiidae</taxon>
        <taxon>Artemia</taxon>
    </lineage>
</organism>
<feature type="domain" description="Laminin G" evidence="20">
    <location>
        <begin position="1385"/>
        <end position="1596"/>
    </location>
</feature>
<evidence type="ECO:0000256" key="18">
    <source>
        <dbReference type="SAM" id="Phobius"/>
    </source>
</evidence>
<feature type="disulfide bond" evidence="17">
    <location>
        <begin position="399"/>
        <end position="408"/>
    </location>
</feature>
<feature type="domain" description="EGF-like" evidence="21">
    <location>
        <begin position="1856"/>
        <end position="1890"/>
    </location>
</feature>
<feature type="domain" description="EGF-like" evidence="21">
    <location>
        <begin position="605"/>
        <end position="641"/>
    </location>
</feature>
<dbReference type="GO" id="GO:0009792">
    <property type="term" value="P:embryo development ending in birth or egg hatching"/>
    <property type="evidence" value="ECO:0007669"/>
    <property type="project" value="UniProtKB-ARBA"/>
</dbReference>
<feature type="disulfide bond" evidence="17">
    <location>
        <begin position="631"/>
        <end position="640"/>
    </location>
</feature>
<evidence type="ECO:0000256" key="12">
    <source>
        <dbReference type="ARBA" id="ARBA00023136"/>
    </source>
</evidence>
<dbReference type="CDD" id="cd00110">
    <property type="entry name" value="LamG"/>
    <property type="match status" value="3"/>
</dbReference>
<feature type="domain" description="EGF-like" evidence="21">
    <location>
        <begin position="490"/>
        <end position="527"/>
    </location>
</feature>
<dbReference type="Gene3D" id="2.10.25.10">
    <property type="entry name" value="Laminin"/>
    <property type="match status" value="33"/>
</dbReference>
<dbReference type="GO" id="GO:0048056">
    <property type="term" value="P:R3/R4 cell differentiation"/>
    <property type="evidence" value="ECO:0007669"/>
    <property type="project" value="UniProtKB-ARBA"/>
</dbReference>
<dbReference type="Pfam" id="PF00054">
    <property type="entry name" value="Laminin_G_1"/>
    <property type="match status" value="1"/>
</dbReference>
<feature type="disulfide bond" evidence="17">
    <location>
        <begin position="1111"/>
        <end position="1120"/>
    </location>
</feature>
<feature type="disulfide bond" evidence="17">
    <location>
        <begin position="1956"/>
        <end position="1965"/>
    </location>
</feature>
<dbReference type="PANTHER" id="PTHR12916">
    <property type="entry name" value="CYTOCHROME C OXIDASE POLYPEPTIDE VIC-2"/>
    <property type="match status" value="1"/>
</dbReference>
<accession>A0AA88I7X5</accession>
<feature type="domain" description="EGF-like" evidence="21">
    <location>
        <begin position="373"/>
        <end position="409"/>
    </location>
</feature>
<dbReference type="GO" id="GO:0016324">
    <property type="term" value="C:apical plasma membrane"/>
    <property type="evidence" value="ECO:0007669"/>
    <property type="project" value="UniProtKB-SubCell"/>
</dbReference>
<dbReference type="FunFam" id="2.10.25.10:FF:000012">
    <property type="entry name" value="Delta-like protein"/>
    <property type="match status" value="2"/>
</dbReference>
<dbReference type="GO" id="GO:0048598">
    <property type="term" value="P:embryonic morphogenesis"/>
    <property type="evidence" value="ECO:0007669"/>
    <property type="project" value="UniProtKB-ARBA"/>
</dbReference>
<feature type="disulfide bond" evidence="17">
    <location>
        <begin position="1366"/>
        <end position="1375"/>
    </location>
</feature>
<dbReference type="FunFam" id="2.60.120.200:FF:000143">
    <property type="entry name" value="Crumbs, isoform D"/>
    <property type="match status" value="1"/>
</dbReference>
<feature type="disulfide bond" evidence="17">
    <location>
        <begin position="2118"/>
        <end position="2127"/>
    </location>
</feature>
<dbReference type="GO" id="GO:0080090">
    <property type="term" value="P:regulation of primary metabolic process"/>
    <property type="evidence" value="ECO:0007669"/>
    <property type="project" value="UniProtKB-ARBA"/>
</dbReference>
<feature type="domain" description="EGF-like" evidence="21">
    <location>
        <begin position="950"/>
        <end position="986"/>
    </location>
</feature>
<dbReference type="FunFam" id="2.10.25.10:FF:000004">
    <property type="entry name" value="Neurogenic locus notch 1"/>
    <property type="match status" value="3"/>
</dbReference>
<evidence type="ECO:0008006" key="24">
    <source>
        <dbReference type="Google" id="ProtNLM"/>
    </source>
</evidence>
<feature type="domain" description="EGF-like" evidence="21">
    <location>
        <begin position="759"/>
        <end position="795"/>
    </location>
</feature>
<feature type="disulfide bond" evidence="17">
    <location>
        <begin position="669"/>
        <end position="678"/>
    </location>
</feature>
<dbReference type="GO" id="GO:0048666">
    <property type="term" value="P:neuron development"/>
    <property type="evidence" value="ECO:0007669"/>
    <property type="project" value="UniProtKB-ARBA"/>
</dbReference>
<dbReference type="InterPro" id="IPR049883">
    <property type="entry name" value="NOTCH1_EGF-like"/>
</dbReference>
<dbReference type="GO" id="GO:0051241">
    <property type="term" value="P:negative regulation of multicellular organismal process"/>
    <property type="evidence" value="ECO:0007669"/>
    <property type="project" value="UniProtKB-ARBA"/>
</dbReference>
<feature type="disulfide bond" evidence="17">
    <location>
        <begin position="280"/>
        <end position="289"/>
    </location>
</feature>
<feature type="domain" description="Laminin G" evidence="20">
    <location>
        <begin position="34"/>
        <end position="201"/>
    </location>
</feature>
<dbReference type="PROSITE" id="PS01187">
    <property type="entry name" value="EGF_CA"/>
    <property type="match status" value="14"/>
</dbReference>
<feature type="disulfide bond" evidence="17">
    <location>
        <begin position="322"/>
        <end position="331"/>
    </location>
</feature>
<proteinExistence type="inferred from homology"/>
<dbReference type="GO" id="GO:0051093">
    <property type="term" value="P:negative regulation of developmental process"/>
    <property type="evidence" value="ECO:0007669"/>
    <property type="project" value="UniProtKB-ARBA"/>
</dbReference>
<keyword evidence="9" id="KW-0677">Repeat</keyword>
<feature type="domain" description="Laminin G" evidence="20">
    <location>
        <begin position="1166"/>
        <end position="1338"/>
    </location>
</feature>
<feature type="disulfide bond" evidence="17">
    <location>
        <begin position="1880"/>
        <end position="1889"/>
    </location>
</feature>
<evidence type="ECO:0000313" key="22">
    <source>
        <dbReference type="EMBL" id="KAK2721506.1"/>
    </source>
</evidence>
<feature type="domain" description="EGF-like" evidence="21">
    <location>
        <begin position="873"/>
        <end position="909"/>
    </location>
</feature>
<comment type="caution">
    <text evidence="17">Lacks conserved residue(s) required for the propagation of feature annotation.</text>
</comment>
<dbReference type="Gene3D" id="2.60.120.200">
    <property type="match status" value="4"/>
</dbReference>
<feature type="disulfide bond" evidence="17">
    <location>
        <begin position="2041"/>
        <end position="2050"/>
    </location>
</feature>
<dbReference type="GO" id="GO:0003008">
    <property type="term" value="P:system process"/>
    <property type="evidence" value="ECO:0007669"/>
    <property type="project" value="UniProtKB-ARBA"/>
</dbReference>
<feature type="domain" description="Laminin G" evidence="20">
    <location>
        <begin position="1655"/>
        <end position="1855"/>
    </location>
</feature>
<feature type="disulfide bond" evidence="17">
    <location>
        <begin position="593"/>
        <end position="602"/>
    </location>
</feature>
<feature type="disulfide bond" evidence="17">
    <location>
        <begin position="303"/>
        <end position="320"/>
    </location>
</feature>
<feature type="disulfide bond" evidence="17">
    <location>
        <begin position="261"/>
        <end position="278"/>
    </location>
</feature>
<feature type="domain" description="EGF-like" evidence="21">
    <location>
        <begin position="1045"/>
        <end position="1083"/>
    </location>
</feature>
<dbReference type="GO" id="GO:0000902">
    <property type="term" value="P:cell morphogenesis"/>
    <property type="evidence" value="ECO:0007669"/>
    <property type="project" value="UniProtKB-ARBA"/>
</dbReference>
<dbReference type="InterPro" id="IPR000742">
    <property type="entry name" value="EGF"/>
</dbReference>
<evidence type="ECO:0000256" key="4">
    <source>
        <dbReference type="ARBA" id="ARBA00022475"/>
    </source>
</evidence>
<dbReference type="FunFam" id="2.10.25.10:FF:000006">
    <property type="entry name" value="Versican core protein-like isoform 1"/>
    <property type="match status" value="2"/>
</dbReference>
<feature type="domain" description="EGF-like" evidence="21">
    <location>
        <begin position="1085"/>
        <end position="1121"/>
    </location>
</feature>
<feature type="disulfide bond" evidence="17">
    <location>
        <begin position="239"/>
        <end position="248"/>
    </location>
</feature>
<evidence type="ECO:0000256" key="10">
    <source>
        <dbReference type="ARBA" id="ARBA00022782"/>
    </source>
</evidence>
<dbReference type="GO" id="GO:0032991">
    <property type="term" value="C:protein-containing complex"/>
    <property type="evidence" value="ECO:0007669"/>
    <property type="project" value="UniProtKB-ARBA"/>
</dbReference>
<dbReference type="GO" id="GO:0035282">
    <property type="term" value="P:segmentation"/>
    <property type="evidence" value="ECO:0007669"/>
    <property type="project" value="UniProtKB-ARBA"/>
</dbReference>
<evidence type="ECO:0000256" key="11">
    <source>
        <dbReference type="ARBA" id="ARBA00022989"/>
    </source>
</evidence>
<feature type="disulfide bond" evidence="17">
    <location>
        <begin position="2097"/>
        <end position="2107"/>
    </location>
</feature>
<dbReference type="CDD" id="cd00054">
    <property type="entry name" value="EGF_CA"/>
    <property type="match status" value="28"/>
</dbReference>
<evidence type="ECO:0000256" key="8">
    <source>
        <dbReference type="ARBA" id="ARBA00022729"/>
    </source>
</evidence>
<dbReference type="FunFam" id="2.10.25.10:FF:000565">
    <property type="entry name" value="Predicted protein"/>
    <property type="match status" value="1"/>
</dbReference>
<dbReference type="GO" id="GO:0048638">
    <property type="term" value="P:regulation of developmental growth"/>
    <property type="evidence" value="ECO:0007669"/>
    <property type="project" value="UniProtKB-ARBA"/>
</dbReference>
<evidence type="ECO:0000256" key="16">
    <source>
        <dbReference type="ARBA" id="ARBA00060989"/>
    </source>
</evidence>
<evidence type="ECO:0000256" key="1">
    <source>
        <dbReference type="ARBA" id="ARBA00004247"/>
    </source>
</evidence>
<dbReference type="FunFam" id="2.10.25.10:FF:000575">
    <property type="entry name" value="Crumbs, isoform C"/>
    <property type="match status" value="1"/>
</dbReference>
<dbReference type="SUPFAM" id="SSF57184">
    <property type="entry name" value="Growth factor receptor domain"/>
    <property type="match status" value="6"/>
</dbReference>
<dbReference type="GO" id="GO:0051049">
    <property type="term" value="P:regulation of transport"/>
    <property type="evidence" value="ECO:0007669"/>
    <property type="project" value="UniProtKB-ARBA"/>
</dbReference>
<keyword evidence="5 17" id="KW-0245">EGF-like domain</keyword>
<dbReference type="FunFam" id="2.10.25.10:FF:000123">
    <property type="entry name" value="Crumbs homolog 1 (Drosophila)"/>
    <property type="match status" value="1"/>
</dbReference>
<keyword evidence="23" id="KW-1185">Reference proteome</keyword>
<feature type="disulfide bond" evidence="17">
    <location>
        <begin position="2001"/>
        <end position="2010"/>
    </location>
</feature>
<feature type="disulfide bond" evidence="17">
    <location>
        <begin position="785"/>
        <end position="794"/>
    </location>
</feature>
<feature type="domain" description="EGF-like" evidence="21">
    <location>
        <begin position="1340"/>
        <end position="1376"/>
    </location>
</feature>
<feature type="disulfide bond" evidence="17">
    <location>
        <begin position="1918"/>
        <end position="1927"/>
    </location>
</feature>
<feature type="disulfide bond" evidence="17">
    <location>
        <begin position="899"/>
        <end position="908"/>
    </location>
</feature>
<dbReference type="InterPro" id="IPR009030">
    <property type="entry name" value="Growth_fac_rcpt_cys_sf"/>
</dbReference>
<feature type="domain" description="EGF-like" evidence="21">
    <location>
        <begin position="2053"/>
        <end position="2091"/>
    </location>
</feature>
<evidence type="ECO:0000256" key="14">
    <source>
        <dbReference type="ARBA" id="ARBA00023180"/>
    </source>
</evidence>
<keyword evidence="3" id="KW-0217">Developmental protein</keyword>
<dbReference type="GO" id="GO:0005911">
    <property type="term" value="C:cell-cell junction"/>
    <property type="evidence" value="ECO:0007669"/>
    <property type="project" value="UniProtKB-ARBA"/>
</dbReference>
<dbReference type="PROSITE" id="PS50026">
    <property type="entry name" value="EGF_3"/>
    <property type="match status" value="34"/>
</dbReference>
<keyword evidence="15" id="KW-0966">Cell projection</keyword>
<evidence type="ECO:0000313" key="23">
    <source>
        <dbReference type="Proteomes" id="UP001187531"/>
    </source>
</evidence>
<feature type="disulfide bond" evidence="17">
    <location>
        <begin position="1154"/>
        <end position="1163"/>
    </location>
</feature>
<dbReference type="InterPro" id="IPR013320">
    <property type="entry name" value="ConA-like_dom_sf"/>
</dbReference>
<dbReference type="GO" id="GO:0048863">
    <property type="term" value="P:stem cell differentiation"/>
    <property type="evidence" value="ECO:0007669"/>
    <property type="project" value="UniProtKB-ARBA"/>
</dbReference>
<evidence type="ECO:0000259" key="21">
    <source>
        <dbReference type="PROSITE" id="PS50026"/>
    </source>
</evidence>
<dbReference type="InterPro" id="IPR018097">
    <property type="entry name" value="EGF_Ca-bd_CS"/>
</dbReference>
<dbReference type="FunFam" id="2.10.25.10:FF:000100">
    <property type="entry name" value="neurogenic locus notch homolog protein 3"/>
    <property type="match status" value="1"/>
</dbReference>
<feature type="disulfide bond" evidence="17">
    <location>
        <begin position="709"/>
        <end position="718"/>
    </location>
</feature>
<keyword evidence="6" id="KW-0597">Phosphoprotein</keyword>
<evidence type="ECO:0000256" key="7">
    <source>
        <dbReference type="ARBA" id="ARBA00022692"/>
    </source>
</evidence>
<feature type="domain" description="EGF-like" evidence="21">
    <location>
        <begin position="2013"/>
        <end position="2051"/>
    </location>
</feature>
<feature type="disulfide bond" evidence="17">
    <location>
        <begin position="438"/>
        <end position="447"/>
    </location>
</feature>
<dbReference type="InterPro" id="IPR000152">
    <property type="entry name" value="EGF-type_Asp/Asn_hydroxyl_site"/>
</dbReference>
<sequence>MSGICNRCPLLLIVLVFILVQLSEAQSNAGLQSYSEGYFSKSSYVILGNTFDLRGHLGFSFRTCGPKGYGTILLQEGNNGDFIKLDLKPFEEGGNLRLTINSQGSVYTTSVGTALNDNIWHYVELKSELGSLQLSVGSETALVANATIKPELLSNERIESLSSGGELIVGKDFTGCLLQGPSITFTKPEFFDAVGVEWGPCPISDTTECAKVAIDPCFSHPCQHSGKCMSIGNSYECSCTLRYTGRNCEVDTGPLCQVSTCLNDGFCQEDPSGNTTSCLCKTGFTGSICQNPVNERLCDNNPCQNDGTCHVSESGDKTECICPEGFAGLNCEVDLNECISSPCRNGGTCKDGVNNYTCFCKNTGYEGRNCDVDVNECEANVCMNGGTCHNYYGGFSCQCPNGFYGPTCENWVEKVCESQPCLNGGLCRNHNTHYTCQCLPGYDGPRCEVELNACENITCPVNSACKSLGVSDFTCECLPGFTGIAPSCTEIDECDMLRPCKNGGSCSDLTNGFICVCPKGYDGERCEIDVNECELNLCRNGAECVDGPGNFTCVCQPGFGGDLCDTNIDECSSSPCLHAITCQDQINGYKCECEPGWGGMNCNEDIDECLERPCLNNGTCINTEASFICQCPFGITGDRCQINEDNCIPGVCLNGGTCIDGLGNYTCLCPDFYMGRHCEIIFDACAASPCLHGGSCITTPPSKSFYCECLPGFEGLNCENNIDDCFGVQCFDGKICFDLVNSYECRCPTGFTGDFCLENINDCEVNPCMNGATCIDGVANYTCTCPPGYSGRNCTEDVDECELFNPCVYGICKNTIGSYECYCRPGFSGIHCNFEFDECLSHPCLNNGTCQNLINGYECFCAPGFTGKDCDINIDECESNPCQNGATCVDGIATYSCICPPGFTGENCNVNIDECESNPCLNGAVCEDGINSYFCNCTDTGFKGTHCETNVDDCDPSPCFHNATCVDLIKDYICECFPGYTGKNCEVDIMECNSFPCQNGATCYERSNATLYDLGIFPGEFSYNTSGGFFCDCLPGYEGDTCEIDINECELTPEAPCKFGTCVDGINSYRCDCFPGYEGEKCENEIDECSRYQPCERGTCVDLIDDYKCECPENYGGKNCSVELLGCIGIKCRNGGVCMPLLINEKSHDFKCDCPHGFHGVFCGNITTMSFDGTSYLSIARSREEGYDLEFRFRTTLPNGLLAVGQGQTYYKLQLSNGQLNLQTSLLNKWDGIFIGHSLNDAKWHNVQLSINSTHLILRVNDHDSVNEVNQVEIVNSAPETSFTTTVLGGTTMHLGTITNGAPNFSGCMEDVVINKFQVIPRDNGQEILSSVNLTVGCPRTDQCVPNPCLNGGQCFDLWSKYECKCTRPYLGNNCQYNYTPATFGHENSTDSSVTVTISPKERLQMQVQTDISLFVRTRESQGLIFYVGTNPMSNLSAPSYIAAELNEGNLMVSVKMAGVDSIYKVENTPLNDGYLHLVQVTRERSSIRAYINETVHINETLAVNVLLNAEVLYLGGLPPLTRKRRQTIAERIASGESLKSNFKGILQDVQVRAGNVTRVVEFFPLEIQNEIEIPEPLGAVQKNDVLEGVVSDDSCRDNPCSNGGVCLVTWNDFRCQCPLGLKGKTCDELEFCSIYQCPGNSTCENLIDGYECLTPATFNGVNATLTYQPILNNISINSITFKLRSRHGGFLLHSQNTASLQPRHLTVIARNDGIHLEWLLGGLRETNKFEGAVLDGEWHQVALKFEDDRIIGSIDGGSASLIGRVPSGFDWTEFFASGSVVVGSAINDNEFLFSSIDALADLRSIEDPFYRGCLDEVRIGNVLLPFFTPDNFVSNVSSSRFDLISGSDNLLTECILCFENECQNGAVCENPEESFVCDCPVGFEGDLCEVNIDECVNNTCMHDSICIDGIGNYTCSCLPGYTGWLCETDIDECESSPCQNGGICIDQIGSYRCNCTEDFVGDNCEKPRIVNCDNLPCVQGTCQNIYDEITGIAFNYTCSCFYAYEGVNCDNHIDFCVDDPCKNGATCELRDVEPGYACKCVPGYEGFNCEIDIDECSPVNPCKNNGLCIDGVNYFECDCTGTGYRGLTCDIDIDECLDQPCENGNCTNYEGSFECECEVDFCGKFCEYRDPCLIQTESCLNGGTCVPICNFTGPSGIANFICACTEGWGGEVCAVEVVAFAHNGVDVLAIVLPIAIILLLIIIASVTTFVMMARKKRATRGTYSPSRQEMFSPRLEMGNVMKLPPEERLI</sequence>
<dbReference type="GO" id="GO:0002064">
    <property type="term" value="P:epithelial cell development"/>
    <property type="evidence" value="ECO:0007669"/>
    <property type="project" value="UniProtKB-ARBA"/>
</dbReference>
<dbReference type="GO" id="GO:0042995">
    <property type="term" value="C:cell projection"/>
    <property type="evidence" value="ECO:0007669"/>
    <property type="project" value="UniProtKB-SubCell"/>
</dbReference>
<dbReference type="GO" id="GO:0061326">
    <property type="term" value="P:renal tubule development"/>
    <property type="evidence" value="ECO:0007669"/>
    <property type="project" value="UniProtKB-ARBA"/>
</dbReference>
<dbReference type="GO" id="GO:0030097">
    <property type="term" value="P:hemopoiesis"/>
    <property type="evidence" value="ECO:0007669"/>
    <property type="project" value="UniProtKB-ARBA"/>
</dbReference>
<dbReference type="InterPro" id="IPR001881">
    <property type="entry name" value="EGF-like_Ca-bd_dom"/>
</dbReference>
<feature type="domain" description="EGF-like" evidence="21">
    <location>
        <begin position="681"/>
        <end position="719"/>
    </location>
</feature>
<dbReference type="PROSITE" id="PS01186">
    <property type="entry name" value="EGF_2"/>
    <property type="match status" value="23"/>
</dbReference>
<feature type="domain" description="EGF-like" evidence="21">
    <location>
        <begin position="1974"/>
        <end position="2011"/>
    </location>
</feature>
<feature type="domain" description="EGF-like" evidence="21">
    <location>
        <begin position="643"/>
        <end position="679"/>
    </location>
</feature>
<dbReference type="SMART" id="SM00181">
    <property type="entry name" value="EGF"/>
    <property type="match status" value="34"/>
</dbReference>
<evidence type="ECO:0000256" key="3">
    <source>
        <dbReference type="ARBA" id="ARBA00022473"/>
    </source>
</evidence>
<dbReference type="EMBL" id="JAVRJZ010000006">
    <property type="protein sequence ID" value="KAK2721506.1"/>
    <property type="molecule type" value="Genomic_DNA"/>
</dbReference>
<dbReference type="SMART" id="SM00179">
    <property type="entry name" value="EGF_CA"/>
    <property type="match status" value="29"/>
</dbReference>
<dbReference type="FunFam" id="2.10.25.10:FF:000472">
    <property type="entry name" value="Uncharacterized protein, isoform A"/>
    <property type="match status" value="1"/>
</dbReference>
<dbReference type="PRINTS" id="PR00010">
    <property type="entry name" value="EGFBLOOD"/>
</dbReference>
<feature type="domain" description="EGF-like" evidence="21">
    <location>
        <begin position="450"/>
        <end position="489"/>
    </location>
</feature>
<evidence type="ECO:0000256" key="15">
    <source>
        <dbReference type="ARBA" id="ARBA00023273"/>
    </source>
</evidence>
<dbReference type="PROSITE" id="PS50025">
    <property type="entry name" value="LAM_G_DOMAIN"/>
    <property type="match status" value="4"/>
</dbReference>
<feature type="disulfide bond" evidence="17">
    <location>
        <begin position="517"/>
        <end position="526"/>
    </location>
</feature>
<dbReference type="GO" id="GO:0048646">
    <property type="term" value="P:anatomical structure formation involved in morphogenesis"/>
    <property type="evidence" value="ECO:0007669"/>
    <property type="project" value="UniProtKB-ARBA"/>
</dbReference>
<feature type="disulfide bond" evidence="17">
    <location>
        <begin position="861"/>
        <end position="870"/>
    </location>
</feature>
<keyword evidence="8 19" id="KW-0732">Signal</keyword>
<dbReference type="PROSITE" id="PS00022">
    <property type="entry name" value="EGF_1"/>
    <property type="match status" value="30"/>
</dbReference>
<keyword evidence="12 18" id="KW-0472">Membrane</keyword>
<comment type="similarity">
    <text evidence="16">Belongs to the Crumbs protein family.</text>
</comment>
<dbReference type="FunFam" id="2.10.25.10:FF:000029">
    <property type="entry name" value="neurexin-1 isoform X1"/>
    <property type="match status" value="1"/>
</dbReference>
<feature type="domain" description="EGF-like" evidence="21">
    <location>
        <begin position="294"/>
        <end position="332"/>
    </location>
</feature>
<evidence type="ECO:0000256" key="5">
    <source>
        <dbReference type="ARBA" id="ARBA00022536"/>
    </source>
</evidence>
<dbReference type="GO" id="GO:0009952">
    <property type="term" value="P:anterior/posterior pattern specification"/>
    <property type="evidence" value="ECO:0007669"/>
    <property type="project" value="UniProtKB-ARBA"/>
</dbReference>
<keyword evidence="7 18" id="KW-0812">Transmembrane</keyword>
<feature type="domain" description="EGF-like" evidence="21">
    <location>
        <begin position="1592"/>
        <end position="1628"/>
    </location>
</feature>
<feature type="domain" description="EGF-like" evidence="21">
    <location>
        <begin position="213"/>
        <end position="249"/>
    </location>
</feature>
<feature type="disulfide bond" evidence="17">
    <location>
        <begin position="823"/>
        <end position="832"/>
    </location>
</feature>
<dbReference type="Pfam" id="PF00008">
    <property type="entry name" value="EGF"/>
    <property type="match status" value="20"/>
</dbReference>
<feature type="disulfide bond" evidence="17">
    <location>
        <begin position="2022"/>
        <end position="2039"/>
    </location>
</feature>
<keyword evidence="13 17" id="KW-1015">Disulfide bond</keyword>
<feature type="disulfide bond" evidence="17">
    <location>
        <begin position="2165"/>
        <end position="2174"/>
    </location>
</feature>
<dbReference type="GO" id="GO:0009967">
    <property type="term" value="P:positive regulation of signal transduction"/>
    <property type="evidence" value="ECO:0007669"/>
    <property type="project" value="UniProtKB-ARBA"/>
</dbReference>
<feature type="domain" description="EGF-like" evidence="21">
    <location>
        <begin position="1930"/>
        <end position="1966"/>
    </location>
</feature>
<evidence type="ECO:0000256" key="2">
    <source>
        <dbReference type="ARBA" id="ARBA00004316"/>
    </source>
</evidence>
<feature type="domain" description="EGF-like" evidence="21">
    <location>
        <begin position="1123"/>
        <end position="1164"/>
    </location>
</feature>
<feature type="domain" description="EGF-like" evidence="21">
    <location>
        <begin position="1892"/>
        <end position="1928"/>
    </location>
</feature>
<feature type="disulfide bond" evidence="17">
    <location>
        <begin position="976"/>
        <end position="985"/>
    </location>
</feature>
<dbReference type="SMART" id="SM00282">
    <property type="entry name" value="LamG"/>
    <property type="match status" value="4"/>
</dbReference>
<evidence type="ECO:0000256" key="9">
    <source>
        <dbReference type="ARBA" id="ARBA00022737"/>
    </source>
</evidence>
<dbReference type="FunFam" id="2.10.25.10:FF:000039">
    <property type="entry name" value="Crumbs cell polarity complex component 1"/>
    <property type="match status" value="2"/>
</dbReference>